<dbReference type="RefSeq" id="WP_149973567.1">
    <property type="nucleotide sequence ID" value="NZ_BHVQ01000005.1"/>
</dbReference>
<feature type="domain" description="NACHT" evidence="1">
    <location>
        <begin position="177"/>
        <end position="301"/>
    </location>
</feature>
<dbReference type="InterPro" id="IPR027417">
    <property type="entry name" value="P-loop_NTPase"/>
</dbReference>
<protein>
    <recommendedName>
        <fullName evidence="1">NACHT domain-containing protein</fullName>
    </recommendedName>
</protein>
<dbReference type="Gene3D" id="3.40.50.300">
    <property type="entry name" value="P-loop containing nucleotide triphosphate hydrolases"/>
    <property type="match status" value="1"/>
</dbReference>
<dbReference type="SUPFAM" id="SSF52540">
    <property type="entry name" value="P-loop containing nucleoside triphosphate hydrolases"/>
    <property type="match status" value="1"/>
</dbReference>
<dbReference type="PROSITE" id="PS50837">
    <property type="entry name" value="NACHT"/>
    <property type="match status" value="1"/>
</dbReference>
<dbReference type="InterPro" id="IPR007111">
    <property type="entry name" value="NACHT_NTPase"/>
</dbReference>
<comment type="caution">
    <text evidence="2">The sequence shown here is derived from an EMBL/GenBank/DDBJ whole genome shotgun (WGS) entry which is preliminary data.</text>
</comment>
<organism evidence="2 3">
    <name type="scientific">Microcystis aeruginosa NIES-2521</name>
    <dbReference type="NCBI Taxonomy" id="2303983"/>
    <lineage>
        <taxon>Bacteria</taxon>
        <taxon>Bacillati</taxon>
        <taxon>Cyanobacteriota</taxon>
        <taxon>Cyanophyceae</taxon>
        <taxon>Oscillatoriophycideae</taxon>
        <taxon>Chroococcales</taxon>
        <taxon>Microcystaceae</taxon>
        <taxon>Microcystis</taxon>
    </lineage>
</organism>
<evidence type="ECO:0000259" key="1">
    <source>
        <dbReference type="PROSITE" id="PS50837"/>
    </source>
</evidence>
<name>A0A5A5S266_MICAE</name>
<dbReference type="InterPro" id="IPR054501">
    <property type="entry name" value="NCH2"/>
</dbReference>
<dbReference type="Proteomes" id="UP000324689">
    <property type="component" value="Unassembled WGS sequence"/>
</dbReference>
<dbReference type="PANTHER" id="PTHR46844">
    <property type="entry name" value="SLR5058 PROTEIN"/>
    <property type="match status" value="1"/>
</dbReference>
<sequence>MVKRSLQASPSGIKQSKRAFALKGWTQENLAGEVNLKTRQPIWRFFTGKPVDRQVFLEICSILDLDWREIALAPPAEFPEPGELAKTNIDALVQEVRAQRLDTIQNQCGILQLLDISHPVNIDDIYVDVNILAEIASQQWVEIADWQNLGPAEFERVGLGEVEQKQIPGMQAVETYSKLRVLGRPGVGKTTFLQHLAIQCNQGEFAANQVPIFILLREFAEESSPSGEFSLFNYIRQALLTSGISNPSVLETLLQAGRVLLLLDGMDEVLNQDITAVLREIRQFSEKYHRNRFVVTCRTAAQKLQIRGFTDVEIAPFTQAQISTFAQKWFVALSKTTAHAGQEQSAQFMQKLDLPENWQFRQLVVTPLFLHLACWVFQGQGKFPSKRAEFYKQGLDLLLGKWDEARGVERDQVYRGFLLPQKLRLLSQLAAVTFEQGQYFFEQRTIEQYIGDYLRNLPGATLEAEELQLESEAMLKAIEAQHGILTERARGIFSFSYLAFQEYFTARKIVASHNLQALEQALGGLVSHITDSHWREVFLLTAAMLRSADALVQLMKQQIDALVAQDSYLQEFLSWASQKSQQLPDETKVATARAFYLALAQSPHTADRLALASTLDQGMLLDAALENLLVEFAIDHSQDFAYVNACSEALNHSQDFAYVNACSEALNNILVMVLDAGFYKSLQQLRDQLPPPSQNLERLQHWWQKNYSAWVEQLRGAIANYRNIHHPWQFTTEQQQLLQRYYEANQLLIDCLNSNCEITAAIRQEIEATLLLPQKDLEDREWQGD</sequence>
<gene>
    <name evidence="2" type="ORF">MiTs_00681</name>
</gene>
<dbReference type="Pfam" id="PF05729">
    <property type="entry name" value="NACHT"/>
    <property type="match status" value="1"/>
</dbReference>
<accession>A0A5A5S266</accession>
<dbReference type="PANTHER" id="PTHR46844:SF1">
    <property type="entry name" value="SLR5058 PROTEIN"/>
    <property type="match status" value="1"/>
</dbReference>
<dbReference type="AlphaFoldDB" id="A0A5A5S266"/>
<dbReference type="Pfam" id="PF22727">
    <property type="entry name" value="NCH2"/>
    <property type="match status" value="1"/>
</dbReference>
<evidence type="ECO:0000313" key="2">
    <source>
        <dbReference type="EMBL" id="GCA78696.1"/>
    </source>
</evidence>
<proteinExistence type="predicted"/>
<evidence type="ECO:0000313" key="3">
    <source>
        <dbReference type="Proteomes" id="UP000324689"/>
    </source>
</evidence>
<reference evidence="2 3" key="1">
    <citation type="submission" date="2018-09" db="EMBL/GenBank/DDBJ databases">
        <title>Evolutionary history of phycoerythrin pigmentation in the water bloom-forming cyanobacterium Microcystis aeruginosa.</title>
        <authorList>
            <person name="Tanabe Y."/>
            <person name="Tanabe Y."/>
            <person name="Yamaguchi H."/>
        </authorList>
    </citation>
    <scope>NUCLEOTIDE SEQUENCE [LARGE SCALE GENOMIC DNA]</scope>
    <source>
        <strain evidence="2 3">NIES-2521</strain>
    </source>
</reference>
<dbReference type="EMBL" id="BHVQ01000005">
    <property type="protein sequence ID" value="GCA78696.1"/>
    <property type="molecule type" value="Genomic_DNA"/>
</dbReference>